<dbReference type="STRING" id="1121395.SAMN02745215_02896"/>
<dbReference type="EMBL" id="FRDN01000009">
    <property type="protein sequence ID" value="SHN77510.1"/>
    <property type="molecule type" value="Genomic_DNA"/>
</dbReference>
<dbReference type="Pfam" id="PF13479">
    <property type="entry name" value="AAA_24"/>
    <property type="match status" value="1"/>
</dbReference>
<dbReference type="RefSeq" id="WP_072773267.1">
    <property type="nucleotide sequence ID" value="NZ_FRDN01000009.1"/>
</dbReference>
<proteinExistence type="predicted"/>
<sequence length="215" mass="24074">MGVPVLVIGKSGSGKSTSLRNFEENEIGLINVSRKPLPFRKKFESTVNTDDYGIIEKCLVKTAKNSVVIDDAGYLIVNMFMKGHSSTGAGNAVFGFYNKVGDSFWSLVEFVKSLPEYKIVYFIMHEEKNDFGDIKPKTIGKILDEKVCLEGMFTVVLRSVKSSDRYVFRTQSDGLDVAKSPMGLFDDIEIDNDLKAVDTAIRDYWNLKGEPDEKI</sequence>
<gene>
    <name evidence="1" type="ORF">SAMN02745215_02896</name>
</gene>
<evidence type="ECO:0000313" key="2">
    <source>
        <dbReference type="Proteomes" id="UP000184010"/>
    </source>
</evidence>
<dbReference type="AlphaFoldDB" id="A0A1M7U3Q6"/>
<organism evidence="1 2">
    <name type="scientific">Desulfitobacterium chlororespirans DSM 11544</name>
    <dbReference type="NCBI Taxonomy" id="1121395"/>
    <lineage>
        <taxon>Bacteria</taxon>
        <taxon>Bacillati</taxon>
        <taxon>Bacillota</taxon>
        <taxon>Clostridia</taxon>
        <taxon>Eubacteriales</taxon>
        <taxon>Desulfitobacteriaceae</taxon>
        <taxon>Desulfitobacterium</taxon>
    </lineage>
</organism>
<accession>A0A1M7U3Q6</accession>
<keyword evidence="2" id="KW-1185">Reference proteome</keyword>
<reference evidence="2" key="1">
    <citation type="submission" date="2016-12" db="EMBL/GenBank/DDBJ databases">
        <authorList>
            <person name="Varghese N."/>
            <person name="Submissions S."/>
        </authorList>
    </citation>
    <scope>NUCLEOTIDE SEQUENCE [LARGE SCALE GENOMIC DNA]</scope>
    <source>
        <strain evidence="2">DSM 11544</strain>
    </source>
</reference>
<protein>
    <recommendedName>
        <fullName evidence="3">AAA domain-containing protein</fullName>
    </recommendedName>
</protein>
<name>A0A1M7U3Q6_9FIRM</name>
<evidence type="ECO:0000313" key="1">
    <source>
        <dbReference type="EMBL" id="SHN77510.1"/>
    </source>
</evidence>
<evidence type="ECO:0008006" key="3">
    <source>
        <dbReference type="Google" id="ProtNLM"/>
    </source>
</evidence>
<dbReference type="Proteomes" id="UP000184010">
    <property type="component" value="Unassembled WGS sequence"/>
</dbReference>